<dbReference type="PANTHER" id="PTHR31676">
    <property type="entry name" value="T31J12.3 PROTEIN-RELATED"/>
    <property type="match status" value="1"/>
</dbReference>
<protein>
    <submittedName>
        <fullName evidence="2">Uncharacterized protein At5g01610</fullName>
    </submittedName>
</protein>
<name>A0A6I9TA66_SESIN</name>
<dbReference type="PANTHER" id="PTHR31676:SF109">
    <property type="entry name" value="OS05G0346400 PROTEIN"/>
    <property type="match status" value="1"/>
</dbReference>
<dbReference type="AlphaFoldDB" id="A0A6I9TA66"/>
<organism evidence="1 2">
    <name type="scientific">Sesamum indicum</name>
    <name type="common">Oriental sesame</name>
    <name type="synonym">Sesamum orientale</name>
    <dbReference type="NCBI Taxonomy" id="4182"/>
    <lineage>
        <taxon>Eukaryota</taxon>
        <taxon>Viridiplantae</taxon>
        <taxon>Streptophyta</taxon>
        <taxon>Embryophyta</taxon>
        <taxon>Tracheophyta</taxon>
        <taxon>Spermatophyta</taxon>
        <taxon>Magnoliopsida</taxon>
        <taxon>eudicotyledons</taxon>
        <taxon>Gunneridae</taxon>
        <taxon>Pentapetalae</taxon>
        <taxon>asterids</taxon>
        <taxon>lamiids</taxon>
        <taxon>Lamiales</taxon>
        <taxon>Pedaliaceae</taxon>
        <taxon>Sesamum</taxon>
    </lineage>
</organism>
<dbReference type="OrthoDB" id="2011849at2759"/>
<evidence type="ECO:0000313" key="2">
    <source>
        <dbReference type="RefSeq" id="XP_011077520.1"/>
    </source>
</evidence>
<keyword evidence="1" id="KW-1185">Reference proteome</keyword>
<dbReference type="InParanoid" id="A0A6I9TA66"/>
<reference evidence="2" key="1">
    <citation type="submission" date="2025-08" db="UniProtKB">
        <authorList>
            <consortium name="RefSeq"/>
        </authorList>
    </citation>
    <scope>IDENTIFICATION</scope>
</reference>
<sequence length="174" mass="19573">MDQVMNKVGSYWLGQQANKEFNSVGNEINALSNNLEDGAKWLVNKIKGKVQKPLTEVLKENDLPIGIFPRDATNYEFNEETKKLVVHITRVCEVGYKDQSVVRFNTTVTALLEQGKLSNIDGMKTKMFMFWVKVSCITTSQDSKLHFAAASIGSSTRNRDAYEVTRDGVIADNF</sequence>
<dbReference type="Gene3D" id="2.30.240.10">
    <property type="entry name" value="At5g01610-like"/>
    <property type="match status" value="1"/>
</dbReference>
<evidence type="ECO:0000313" key="1">
    <source>
        <dbReference type="Proteomes" id="UP000504604"/>
    </source>
</evidence>
<dbReference type="KEGG" id="sind:105161512"/>
<dbReference type="Pfam" id="PF04398">
    <property type="entry name" value="DUF538"/>
    <property type="match status" value="1"/>
</dbReference>
<accession>A0A6I9TA66</accession>
<dbReference type="InterPro" id="IPR007493">
    <property type="entry name" value="DUF538"/>
</dbReference>
<gene>
    <name evidence="2" type="primary">LOC105161512</name>
</gene>
<dbReference type="GeneID" id="105161512"/>
<dbReference type="Gramene" id="SIN_1003911.t">
    <property type="protein sequence ID" value="SIN_1003911.t"/>
    <property type="gene ID" value="SIN_1003911"/>
</dbReference>
<dbReference type="Proteomes" id="UP000504604">
    <property type="component" value="Linkage group LG5"/>
</dbReference>
<proteinExistence type="predicted"/>
<dbReference type="RefSeq" id="XP_011077520.1">
    <property type="nucleotide sequence ID" value="XM_011079218.2"/>
</dbReference>
<dbReference type="InterPro" id="IPR036758">
    <property type="entry name" value="At5g01610-like"/>
</dbReference>
<dbReference type="SUPFAM" id="SSF141562">
    <property type="entry name" value="At5g01610-like"/>
    <property type="match status" value="1"/>
</dbReference>